<comment type="caution">
    <text evidence="3">The sequence shown here is derived from an EMBL/GenBank/DDBJ whole genome shotgun (WGS) entry which is preliminary data.</text>
</comment>
<evidence type="ECO:0000313" key="3">
    <source>
        <dbReference type="EMBL" id="TQQ83805.1"/>
    </source>
</evidence>
<keyword evidence="1" id="KW-1133">Transmembrane helix</keyword>
<dbReference type="RefSeq" id="WP_142978722.1">
    <property type="nucleotide sequence ID" value="NZ_RKLU01000001.1"/>
</dbReference>
<gene>
    <name evidence="3" type="ORF">EGH24_03225</name>
</gene>
<dbReference type="OrthoDB" id="270892at2157"/>
<feature type="transmembrane region" description="Helical" evidence="1">
    <location>
        <begin position="53"/>
        <end position="74"/>
    </location>
</feature>
<name>A0A8J8PEF6_9EURY</name>
<evidence type="ECO:0000256" key="1">
    <source>
        <dbReference type="SAM" id="Phobius"/>
    </source>
</evidence>
<accession>A0A8J8PEF6</accession>
<organism evidence="3 4">
    <name type="scientific">Halonotius terrestris</name>
    <dbReference type="NCBI Taxonomy" id="2487750"/>
    <lineage>
        <taxon>Archaea</taxon>
        <taxon>Methanobacteriati</taxon>
        <taxon>Methanobacteriota</taxon>
        <taxon>Stenosarchaea group</taxon>
        <taxon>Halobacteria</taxon>
        <taxon>Halobacteriales</taxon>
        <taxon>Haloferacaceae</taxon>
        <taxon>Halonotius</taxon>
    </lineage>
</organism>
<protein>
    <recommendedName>
        <fullName evidence="2">DUF5658 domain-containing protein</fullName>
    </recommendedName>
</protein>
<keyword evidence="1" id="KW-0812">Transmembrane</keyword>
<keyword evidence="4" id="KW-1185">Reference proteome</keyword>
<evidence type="ECO:0000259" key="2">
    <source>
        <dbReference type="Pfam" id="PF18902"/>
    </source>
</evidence>
<evidence type="ECO:0000313" key="4">
    <source>
        <dbReference type="Proteomes" id="UP000705823"/>
    </source>
</evidence>
<feature type="transmembrane region" description="Helical" evidence="1">
    <location>
        <begin position="12"/>
        <end position="33"/>
    </location>
</feature>
<dbReference type="AlphaFoldDB" id="A0A8J8PEF6"/>
<keyword evidence="1" id="KW-0472">Membrane</keyword>
<feature type="transmembrane region" description="Helical" evidence="1">
    <location>
        <begin position="80"/>
        <end position="102"/>
    </location>
</feature>
<reference evidence="3" key="1">
    <citation type="submission" date="2019-02" db="EMBL/GenBank/DDBJ databases">
        <title>Halonotius sp. a new haloarchaeum isolated from saline soil.</title>
        <authorList>
            <person name="Duran-Viseras A."/>
            <person name="Sanchez-Porro C."/>
            <person name="Ventosa A."/>
        </authorList>
    </citation>
    <scope>NUCLEOTIDE SEQUENCE</scope>
    <source>
        <strain evidence="3">F15B</strain>
    </source>
</reference>
<feature type="domain" description="DUF5658" evidence="2">
    <location>
        <begin position="13"/>
        <end position="101"/>
    </location>
</feature>
<dbReference type="InterPro" id="IPR043717">
    <property type="entry name" value="DUF5658"/>
</dbReference>
<dbReference type="Proteomes" id="UP000705823">
    <property type="component" value="Unassembled WGS sequence"/>
</dbReference>
<sequence>MVLSTTEISWWVVAVLAYGVGDYLTTVIAVRRYSVVEANPVVRRLLSREPDPVGFAVLKLATLGVCFAGFLAIADSPIAIGIPVAIAVLGLAVTLSNLRAIANSQSAT</sequence>
<dbReference type="EMBL" id="RKLU01000001">
    <property type="protein sequence ID" value="TQQ83805.1"/>
    <property type="molecule type" value="Genomic_DNA"/>
</dbReference>
<proteinExistence type="predicted"/>
<dbReference type="Pfam" id="PF18902">
    <property type="entry name" value="DUF5658"/>
    <property type="match status" value="1"/>
</dbReference>